<dbReference type="SUPFAM" id="SSF46689">
    <property type="entry name" value="Homeodomain-like"/>
    <property type="match status" value="1"/>
</dbReference>
<dbReference type="Gene3D" id="1.10.10.60">
    <property type="entry name" value="Homeodomain-like"/>
    <property type="match status" value="1"/>
</dbReference>
<feature type="transmembrane region" description="Helical" evidence="4">
    <location>
        <begin position="181"/>
        <end position="201"/>
    </location>
</feature>
<keyword evidence="7" id="KW-1185">Reference proteome</keyword>
<feature type="transmembrane region" description="Helical" evidence="4">
    <location>
        <begin position="6"/>
        <end position="23"/>
    </location>
</feature>
<comment type="caution">
    <text evidence="6">The sequence shown here is derived from an EMBL/GenBank/DDBJ whole genome shotgun (WGS) entry which is preliminary data.</text>
</comment>
<evidence type="ECO:0000313" key="6">
    <source>
        <dbReference type="EMBL" id="OON38880.1"/>
    </source>
</evidence>
<dbReference type="SMART" id="SM00342">
    <property type="entry name" value="HTH_ARAC"/>
    <property type="match status" value="1"/>
</dbReference>
<dbReference type="Pfam" id="PF12833">
    <property type="entry name" value="HTH_18"/>
    <property type="match status" value="1"/>
</dbReference>
<evidence type="ECO:0000256" key="1">
    <source>
        <dbReference type="ARBA" id="ARBA00023015"/>
    </source>
</evidence>
<evidence type="ECO:0000313" key="7">
    <source>
        <dbReference type="Proteomes" id="UP000190667"/>
    </source>
</evidence>
<keyword evidence="3" id="KW-0804">Transcription</keyword>
<feature type="transmembrane region" description="Helical" evidence="4">
    <location>
        <begin position="111"/>
        <end position="128"/>
    </location>
</feature>
<accession>A0A1S8YIJ7</accession>
<keyword evidence="2" id="KW-0238">DNA-binding</keyword>
<dbReference type="PANTHER" id="PTHR43280">
    <property type="entry name" value="ARAC-FAMILY TRANSCRIPTIONAL REGULATOR"/>
    <property type="match status" value="1"/>
</dbReference>
<keyword evidence="4" id="KW-1133">Transmembrane helix</keyword>
<feature type="transmembrane region" description="Helical" evidence="4">
    <location>
        <begin position="32"/>
        <end position="51"/>
    </location>
</feature>
<feature type="domain" description="HTH araC/xylS-type" evidence="5">
    <location>
        <begin position="234"/>
        <end position="339"/>
    </location>
</feature>
<dbReference type="AlphaFoldDB" id="A0A1S8YIJ7"/>
<proteinExistence type="predicted"/>
<dbReference type="GO" id="GO:0043565">
    <property type="term" value="F:sequence-specific DNA binding"/>
    <property type="evidence" value="ECO:0007669"/>
    <property type="project" value="InterPro"/>
</dbReference>
<keyword evidence="4" id="KW-0812">Transmembrane</keyword>
<evidence type="ECO:0000259" key="5">
    <source>
        <dbReference type="PROSITE" id="PS01124"/>
    </source>
</evidence>
<keyword evidence="4" id="KW-0472">Membrane</keyword>
<name>A0A1S8YIJ7_9GAMM</name>
<dbReference type="Proteomes" id="UP000190667">
    <property type="component" value="Unassembled WGS sequence"/>
</dbReference>
<reference evidence="6 7" key="1">
    <citation type="submission" date="2016-12" db="EMBL/GenBank/DDBJ databases">
        <title>Izhakiella australiana sp. nov. of genus Izhakiella isolated from Australian desert.</title>
        <authorList>
            <person name="Ji M."/>
        </authorList>
    </citation>
    <scope>NUCLEOTIDE SEQUENCE [LARGE SCALE GENOMIC DNA]</scope>
    <source>
        <strain evidence="6 7">D4N98</strain>
    </source>
</reference>
<organism evidence="6 7">
    <name type="scientific">Izhakiella australiensis</name>
    <dbReference type="NCBI Taxonomy" id="1926881"/>
    <lineage>
        <taxon>Bacteria</taxon>
        <taxon>Pseudomonadati</taxon>
        <taxon>Pseudomonadota</taxon>
        <taxon>Gammaproteobacteria</taxon>
        <taxon>Enterobacterales</taxon>
        <taxon>Erwiniaceae</taxon>
        <taxon>Izhakiella</taxon>
    </lineage>
</organism>
<dbReference type="PANTHER" id="PTHR43280:SF29">
    <property type="entry name" value="ARAC-FAMILY TRANSCRIPTIONAL REGULATOR"/>
    <property type="match status" value="1"/>
</dbReference>
<dbReference type="RefSeq" id="WP_078003711.1">
    <property type="nucleotide sequence ID" value="NZ_MRUL01000012.1"/>
</dbReference>
<evidence type="ECO:0000256" key="4">
    <source>
        <dbReference type="SAM" id="Phobius"/>
    </source>
</evidence>
<dbReference type="PROSITE" id="PS01124">
    <property type="entry name" value="HTH_ARAC_FAMILY_2"/>
    <property type="match status" value="1"/>
</dbReference>
<dbReference type="STRING" id="1926881.BTJ39_16080"/>
<dbReference type="InterPro" id="IPR009057">
    <property type="entry name" value="Homeodomain-like_sf"/>
</dbReference>
<dbReference type="OrthoDB" id="345413at2"/>
<sequence>MPSVPLPFITLFILLLLLFTVYHQHRWEYRRALCFIAACALLLFVNALRWGGGIDSLHGFQSALATLLPPLAWRCFATLSVQTKMPRLLASAIPACSAIVVQLCWPPATDAVLFILYAGYGVSLMLAARQGADAQIFTRISEAPTALRMRIAAGIFLCFSGLSDLILSLDFSFYHGQQAPQLVAMLQLVLLPFLCLAIISAGKTRPPLVQPGAPQAERALAAGDSDDASEEALGALCVHIEALIRERQLFLNGDLTLDLLARKAGVPARNISRAVNSTRGCNVSQWINGFRVEKAQQLLRTTGLPVSEVMLAAGFSTKSNFNREFLRISGMAPGEYRRTASDSSAPC</sequence>
<dbReference type="EMBL" id="MRUL01000012">
    <property type="protein sequence ID" value="OON38880.1"/>
    <property type="molecule type" value="Genomic_DNA"/>
</dbReference>
<feature type="transmembrane region" description="Helical" evidence="4">
    <location>
        <begin position="149"/>
        <end position="169"/>
    </location>
</feature>
<evidence type="ECO:0000256" key="2">
    <source>
        <dbReference type="ARBA" id="ARBA00023125"/>
    </source>
</evidence>
<keyword evidence="1" id="KW-0805">Transcription regulation</keyword>
<evidence type="ECO:0000256" key="3">
    <source>
        <dbReference type="ARBA" id="ARBA00023163"/>
    </source>
</evidence>
<dbReference type="GO" id="GO:0003700">
    <property type="term" value="F:DNA-binding transcription factor activity"/>
    <property type="evidence" value="ECO:0007669"/>
    <property type="project" value="InterPro"/>
</dbReference>
<gene>
    <name evidence="6" type="ORF">BTJ39_16080</name>
</gene>
<protein>
    <submittedName>
        <fullName evidence="6">AraC family transcriptional regulator</fullName>
    </submittedName>
</protein>
<dbReference type="InterPro" id="IPR018060">
    <property type="entry name" value="HTH_AraC"/>
</dbReference>